<feature type="domain" description="DUF1541" evidence="3">
    <location>
        <begin position="152"/>
        <end position="199"/>
    </location>
</feature>
<dbReference type="PROSITE" id="PS51257">
    <property type="entry name" value="PROKAR_LIPOPROTEIN"/>
    <property type="match status" value="1"/>
</dbReference>
<dbReference type="Proteomes" id="UP000600565">
    <property type="component" value="Unassembled WGS sequence"/>
</dbReference>
<accession>A0ABR8XP60</accession>
<dbReference type="Gene3D" id="2.30.30.1210">
    <property type="entry name" value="Domain of unknown function DUF1541"/>
    <property type="match status" value="1"/>
</dbReference>
<feature type="compositionally biased region" description="Basic and acidic residues" evidence="1">
    <location>
        <begin position="49"/>
        <end position="62"/>
    </location>
</feature>
<evidence type="ECO:0000313" key="5">
    <source>
        <dbReference type="Proteomes" id="UP000600565"/>
    </source>
</evidence>
<evidence type="ECO:0000256" key="1">
    <source>
        <dbReference type="SAM" id="MobiDB-lite"/>
    </source>
</evidence>
<keyword evidence="5" id="KW-1185">Reference proteome</keyword>
<gene>
    <name evidence="4" type="ORF">H9632_11460</name>
</gene>
<dbReference type="InterPro" id="IPR011438">
    <property type="entry name" value="DUF1541"/>
</dbReference>
<reference evidence="4 5" key="1">
    <citation type="submission" date="2020-08" db="EMBL/GenBank/DDBJ databases">
        <title>A Genomic Blueprint of the Chicken Gut Microbiome.</title>
        <authorList>
            <person name="Gilroy R."/>
            <person name="Ravi A."/>
            <person name="Getino M."/>
            <person name="Pursley I."/>
            <person name="Horton D.L."/>
            <person name="Alikhan N.-F."/>
            <person name="Baker D."/>
            <person name="Gharbi K."/>
            <person name="Hall N."/>
            <person name="Watson M."/>
            <person name="Adriaenssens E.M."/>
            <person name="Foster-Nyarko E."/>
            <person name="Jarju S."/>
            <person name="Secka A."/>
            <person name="Antonio M."/>
            <person name="Oren A."/>
            <person name="Chaudhuri R."/>
            <person name="La Ragione R.M."/>
            <person name="Hildebrand F."/>
            <person name="Pallen M.J."/>
        </authorList>
    </citation>
    <scope>NUCLEOTIDE SEQUENCE [LARGE SCALE GENOMIC DNA]</scope>
    <source>
        <strain evidence="4 5">Sa1YVA6</strain>
    </source>
</reference>
<feature type="domain" description="DUF1541" evidence="3">
    <location>
        <begin position="85"/>
        <end position="136"/>
    </location>
</feature>
<feature type="signal peptide" evidence="2">
    <location>
        <begin position="1"/>
        <end position="19"/>
    </location>
</feature>
<protein>
    <submittedName>
        <fullName evidence="4">YdhK family protein</fullName>
    </submittedName>
</protein>
<keyword evidence="2" id="KW-0732">Signal</keyword>
<dbReference type="RefSeq" id="WP_191704210.1">
    <property type="nucleotide sequence ID" value="NZ_JACSPW010000010.1"/>
</dbReference>
<dbReference type="EMBL" id="JACSPW010000010">
    <property type="protein sequence ID" value="MBD8033684.1"/>
    <property type="molecule type" value="Genomic_DNA"/>
</dbReference>
<evidence type="ECO:0000259" key="3">
    <source>
        <dbReference type="Pfam" id="PF07563"/>
    </source>
</evidence>
<evidence type="ECO:0000256" key="2">
    <source>
        <dbReference type="SAM" id="SignalP"/>
    </source>
</evidence>
<sequence>MNTKFKMGIISLSAALALAACGGEGDEDTAQNKTTQEETNGILNEQSEGAEKGSEKDMDHSSMNHSGTGEVPVNLKEAQDPTFPVGSKAIIQTDHMPGMKNAEAIIAGAFDTTVYTVSYTPTTGGETVKDHKWVIHEEIEDAGEAPLEPEAEVLLDADHMEGMQGATAIIDSAEETTVYMIDFTSTTGEQVKNHKWVTESELSSK</sequence>
<evidence type="ECO:0000313" key="4">
    <source>
        <dbReference type="EMBL" id="MBD8033684.1"/>
    </source>
</evidence>
<comment type="caution">
    <text evidence="4">The sequence shown here is derived from an EMBL/GenBank/DDBJ whole genome shotgun (WGS) entry which is preliminary data.</text>
</comment>
<proteinExistence type="predicted"/>
<name>A0ABR8XP60_9BACL</name>
<feature type="chain" id="PRO_5045951170" evidence="2">
    <location>
        <begin position="20"/>
        <end position="205"/>
    </location>
</feature>
<dbReference type="Pfam" id="PF07563">
    <property type="entry name" value="DUF1541"/>
    <property type="match status" value="2"/>
</dbReference>
<organism evidence="4 5">
    <name type="scientific">Solibacillus merdavium</name>
    <dbReference type="NCBI Taxonomy" id="2762218"/>
    <lineage>
        <taxon>Bacteria</taxon>
        <taxon>Bacillati</taxon>
        <taxon>Bacillota</taxon>
        <taxon>Bacilli</taxon>
        <taxon>Bacillales</taxon>
        <taxon>Caryophanaceae</taxon>
        <taxon>Solibacillus</taxon>
    </lineage>
</organism>
<feature type="region of interest" description="Disordered" evidence="1">
    <location>
        <begin position="23"/>
        <end position="72"/>
    </location>
</feature>
<feature type="compositionally biased region" description="Polar residues" evidence="1">
    <location>
        <begin position="31"/>
        <end position="47"/>
    </location>
</feature>